<proteinExistence type="predicted"/>
<evidence type="ECO:0000313" key="2">
    <source>
        <dbReference type="Proteomes" id="UP000789920"/>
    </source>
</evidence>
<keyword evidence="2" id="KW-1185">Reference proteome</keyword>
<gene>
    <name evidence="1" type="ORF">RPERSI_LOCUS29147</name>
</gene>
<protein>
    <submittedName>
        <fullName evidence="1">26172_t:CDS:1</fullName>
    </submittedName>
</protein>
<evidence type="ECO:0000313" key="1">
    <source>
        <dbReference type="EMBL" id="CAG8834288.1"/>
    </source>
</evidence>
<feature type="non-terminal residue" evidence="1">
    <location>
        <position position="74"/>
    </location>
</feature>
<accession>A0ACA9SB87</accession>
<organism evidence="1 2">
    <name type="scientific">Racocetra persica</name>
    <dbReference type="NCBI Taxonomy" id="160502"/>
    <lineage>
        <taxon>Eukaryota</taxon>
        <taxon>Fungi</taxon>
        <taxon>Fungi incertae sedis</taxon>
        <taxon>Mucoromycota</taxon>
        <taxon>Glomeromycotina</taxon>
        <taxon>Glomeromycetes</taxon>
        <taxon>Diversisporales</taxon>
        <taxon>Gigasporaceae</taxon>
        <taxon>Racocetra</taxon>
    </lineage>
</organism>
<name>A0ACA9SB87_9GLOM</name>
<reference evidence="1" key="1">
    <citation type="submission" date="2021-06" db="EMBL/GenBank/DDBJ databases">
        <authorList>
            <person name="Kallberg Y."/>
            <person name="Tangrot J."/>
            <person name="Rosling A."/>
        </authorList>
    </citation>
    <scope>NUCLEOTIDE SEQUENCE</scope>
    <source>
        <strain evidence="1">MA461A</strain>
    </source>
</reference>
<dbReference type="Proteomes" id="UP000789920">
    <property type="component" value="Unassembled WGS sequence"/>
</dbReference>
<comment type="caution">
    <text evidence="1">The sequence shown here is derived from an EMBL/GenBank/DDBJ whole genome shotgun (WGS) entry which is preliminary data.</text>
</comment>
<feature type="non-terminal residue" evidence="1">
    <location>
        <position position="1"/>
    </location>
</feature>
<dbReference type="EMBL" id="CAJVQC010108748">
    <property type="protein sequence ID" value="CAG8834288.1"/>
    <property type="molecule type" value="Genomic_DNA"/>
</dbReference>
<sequence length="74" mass="8439">QVNIIFHVIDIKEGPLTLPLITTIDETSTLSVLLAEWKLVYRNTINEKAAITKCDTNHILVYVLYEKHTDPNFG</sequence>